<dbReference type="Proteomes" id="UP000660262">
    <property type="component" value="Unassembled WGS sequence"/>
</dbReference>
<name>A0A830HNI1_9CHLO</name>
<accession>A0A830HNI1</accession>
<feature type="compositionally biased region" description="Gly residues" evidence="1">
    <location>
        <begin position="281"/>
        <end position="290"/>
    </location>
</feature>
<keyword evidence="3" id="KW-1185">Reference proteome</keyword>
<gene>
    <name evidence="2" type="ORF">PPROV_000580400</name>
</gene>
<dbReference type="AlphaFoldDB" id="A0A830HNI1"/>
<reference evidence="2" key="1">
    <citation type="submission" date="2020-10" db="EMBL/GenBank/DDBJ databases">
        <title>Unveiling of a novel bifunctional photoreceptor, Dualchrome1, isolated from a cosmopolitan green alga.</title>
        <authorList>
            <person name="Suzuki S."/>
            <person name="Kawachi M."/>
        </authorList>
    </citation>
    <scope>NUCLEOTIDE SEQUENCE</scope>
    <source>
        <strain evidence="2">NIES 2893</strain>
    </source>
</reference>
<evidence type="ECO:0000256" key="1">
    <source>
        <dbReference type="SAM" id="MobiDB-lite"/>
    </source>
</evidence>
<protein>
    <submittedName>
        <fullName evidence="2">Uncharacterized protein</fullName>
    </submittedName>
</protein>
<feature type="region of interest" description="Disordered" evidence="1">
    <location>
        <begin position="157"/>
        <end position="209"/>
    </location>
</feature>
<evidence type="ECO:0000313" key="3">
    <source>
        <dbReference type="Proteomes" id="UP000660262"/>
    </source>
</evidence>
<dbReference type="EMBL" id="BNJQ01000015">
    <property type="protein sequence ID" value="GHP07061.1"/>
    <property type="molecule type" value="Genomic_DNA"/>
</dbReference>
<feature type="region of interest" description="Disordered" evidence="1">
    <location>
        <begin position="31"/>
        <end position="56"/>
    </location>
</feature>
<feature type="compositionally biased region" description="Basic and acidic residues" evidence="1">
    <location>
        <begin position="306"/>
        <end position="321"/>
    </location>
</feature>
<feature type="compositionally biased region" description="Polar residues" evidence="1">
    <location>
        <begin position="180"/>
        <end position="197"/>
    </location>
</feature>
<organism evidence="2 3">
    <name type="scientific">Pycnococcus provasolii</name>
    <dbReference type="NCBI Taxonomy" id="41880"/>
    <lineage>
        <taxon>Eukaryota</taxon>
        <taxon>Viridiplantae</taxon>
        <taxon>Chlorophyta</taxon>
        <taxon>Pseudoscourfieldiophyceae</taxon>
        <taxon>Pseudoscourfieldiales</taxon>
        <taxon>Pycnococcaceae</taxon>
        <taxon>Pycnococcus</taxon>
    </lineage>
</organism>
<evidence type="ECO:0000313" key="2">
    <source>
        <dbReference type="EMBL" id="GHP07061.1"/>
    </source>
</evidence>
<proteinExistence type="predicted"/>
<feature type="region of interest" description="Disordered" evidence="1">
    <location>
        <begin position="257"/>
        <end position="290"/>
    </location>
</feature>
<feature type="compositionally biased region" description="Low complexity" evidence="1">
    <location>
        <begin position="32"/>
        <end position="47"/>
    </location>
</feature>
<feature type="region of interest" description="Disordered" evidence="1">
    <location>
        <begin position="306"/>
        <end position="328"/>
    </location>
</feature>
<comment type="caution">
    <text evidence="2">The sequence shown here is derived from an EMBL/GenBank/DDBJ whole genome shotgun (WGS) entry which is preliminary data.</text>
</comment>
<sequence length="371" mass="39792">MSMSSSAMSSNWKLQQLDSFLSSYLCRYKSASTGSTGSSDSGDNNSGNDEEDEQQSTVLSLLAAVGLKYICSAAADNGADNGPDSGSASPSSSPSPAEVPFLSIPDLLMVANDLAYLPKALEKQASRLDEQARLSVQKIKQKQVNIYPDWWWQEKQTPVVHSGKRRTPPKLAYSKPAQPKQINATKGRKQQPTTTKGKSVLQRREEAKQYHAETKSLLMHIPTQEWTALVKSNESSKTRDATPLEVATSLLKSGLVDDYGGLPHDDGDTGGENSAPPSALKGGGLEGGGKAAWVKSRGGWAADFSTAKDVHPKSGDPDYARWRGAPRATPSAELWAELPRGGDDVAFTAEEQLIFAKEPPELDFDAILAAG</sequence>